<dbReference type="PANTHER" id="PTHR36973">
    <property type="entry name" value="SLL1456 PROTEIN-RELATED"/>
    <property type="match status" value="1"/>
</dbReference>
<dbReference type="RefSeq" id="WP_267655128.1">
    <property type="nucleotide sequence ID" value="NZ_JAOVZR010000001.1"/>
</dbReference>
<organism evidence="3 4">
    <name type="scientific">Hoeflea algicola</name>
    <dbReference type="NCBI Taxonomy" id="2983763"/>
    <lineage>
        <taxon>Bacteria</taxon>
        <taxon>Pseudomonadati</taxon>
        <taxon>Pseudomonadota</taxon>
        <taxon>Alphaproteobacteria</taxon>
        <taxon>Hyphomicrobiales</taxon>
        <taxon>Rhizobiaceae</taxon>
        <taxon>Hoeflea</taxon>
    </lineage>
</organism>
<dbReference type="Pfam" id="PF05050">
    <property type="entry name" value="Methyltransf_21"/>
    <property type="match status" value="1"/>
</dbReference>
<feature type="region of interest" description="Disordered" evidence="1">
    <location>
        <begin position="204"/>
        <end position="235"/>
    </location>
</feature>
<dbReference type="Gene3D" id="3.40.50.150">
    <property type="entry name" value="Vaccinia Virus protein VP39"/>
    <property type="match status" value="1"/>
</dbReference>
<sequence>MHVGAHFGEEASRYQDWGAKTVVWFEAAPNIFSALQTHLDSMASRPASLFCRLMRQKPTRHIAVQALVGAEDGGSAEFHLFDNDGASNSMFKIKREGNDRFAKVRETGEVLELPMRTLDAALDDVGVPPETVDVLVLDVQGAELMCLQGAARTLAAADYLESEISRETVYEGGVLLSELEPWLSSRGFKRKTMVRRSHMNAIFKKVRKGKDQHGSSTRPSTYQSSNKDTSGNTRR</sequence>
<keyword evidence="3" id="KW-0489">Methyltransferase</keyword>
<dbReference type="GO" id="GO:0008168">
    <property type="term" value="F:methyltransferase activity"/>
    <property type="evidence" value="ECO:0007669"/>
    <property type="project" value="UniProtKB-KW"/>
</dbReference>
<dbReference type="SUPFAM" id="SSF53335">
    <property type="entry name" value="S-adenosyl-L-methionine-dependent methyltransferases"/>
    <property type="match status" value="1"/>
</dbReference>
<keyword evidence="4" id="KW-1185">Reference proteome</keyword>
<gene>
    <name evidence="3" type="ORF">OEG84_18695</name>
</gene>
<dbReference type="InterPro" id="IPR053188">
    <property type="entry name" value="FkbM_Methyltransferase"/>
</dbReference>
<dbReference type="InterPro" id="IPR029063">
    <property type="entry name" value="SAM-dependent_MTases_sf"/>
</dbReference>
<dbReference type="PANTHER" id="PTHR36973:SF4">
    <property type="entry name" value="NODULATION PROTEIN"/>
    <property type="match status" value="1"/>
</dbReference>
<evidence type="ECO:0000313" key="4">
    <source>
        <dbReference type="Proteomes" id="UP001073227"/>
    </source>
</evidence>
<feature type="compositionally biased region" description="Polar residues" evidence="1">
    <location>
        <begin position="214"/>
        <end position="235"/>
    </location>
</feature>
<proteinExistence type="predicted"/>
<dbReference type="EMBL" id="JAOVZR010000001">
    <property type="protein sequence ID" value="MCY0149681.1"/>
    <property type="molecule type" value="Genomic_DNA"/>
</dbReference>
<protein>
    <submittedName>
        <fullName evidence="3">FkbM family methyltransferase</fullName>
    </submittedName>
</protein>
<evidence type="ECO:0000256" key="1">
    <source>
        <dbReference type="SAM" id="MobiDB-lite"/>
    </source>
</evidence>
<accession>A0ABT3ZD21</accession>
<evidence type="ECO:0000259" key="2">
    <source>
        <dbReference type="Pfam" id="PF05050"/>
    </source>
</evidence>
<evidence type="ECO:0000313" key="3">
    <source>
        <dbReference type="EMBL" id="MCY0149681.1"/>
    </source>
</evidence>
<dbReference type="InterPro" id="IPR006342">
    <property type="entry name" value="FkbM_mtfrase"/>
</dbReference>
<dbReference type="GO" id="GO:0032259">
    <property type="term" value="P:methylation"/>
    <property type="evidence" value="ECO:0007669"/>
    <property type="project" value="UniProtKB-KW"/>
</dbReference>
<keyword evidence="3" id="KW-0808">Transferase</keyword>
<feature type="domain" description="Methyltransferase FkbM" evidence="2">
    <location>
        <begin position="2"/>
        <end position="189"/>
    </location>
</feature>
<dbReference type="Proteomes" id="UP001073227">
    <property type="component" value="Unassembled WGS sequence"/>
</dbReference>
<comment type="caution">
    <text evidence="3">The sequence shown here is derived from an EMBL/GenBank/DDBJ whole genome shotgun (WGS) entry which is preliminary data.</text>
</comment>
<reference evidence="3" key="1">
    <citation type="submission" date="2022-10" db="EMBL/GenBank/DDBJ databases">
        <title>Hoeflea sp. G2-23, isolated from marine algae.</title>
        <authorList>
            <person name="Kristyanto S."/>
            <person name="Kim J.M."/>
            <person name="Jeon C.O."/>
        </authorList>
    </citation>
    <scope>NUCLEOTIDE SEQUENCE</scope>
    <source>
        <strain evidence="3">G2-23</strain>
    </source>
</reference>
<name>A0ABT3ZD21_9HYPH</name>